<keyword evidence="3 8" id="KW-0812">Transmembrane</keyword>
<evidence type="ECO:0000256" key="1">
    <source>
        <dbReference type="ARBA" id="ARBA00004141"/>
    </source>
</evidence>
<dbReference type="Pfam" id="PF04791">
    <property type="entry name" value="LMBR1"/>
    <property type="match status" value="1"/>
</dbReference>
<reference evidence="9" key="1">
    <citation type="submission" date="2022-03" db="EMBL/GenBank/DDBJ databases">
        <authorList>
            <person name="Martin C."/>
        </authorList>
    </citation>
    <scope>NUCLEOTIDE SEQUENCE</scope>
</reference>
<feature type="compositionally biased region" description="Polar residues" evidence="7">
    <location>
        <begin position="695"/>
        <end position="715"/>
    </location>
</feature>
<evidence type="ECO:0000313" key="9">
    <source>
        <dbReference type="EMBL" id="CAH1775347.1"/>
    </source>
</evidence>
<gene>
    <name evidence="9" type="ORF">OFUS_LOCUS2665</name>
</gene>
<feature type="transmembrane region" description="Helical" evidence="8">
    <location>
        <begin position="179"/>
        <end position="198"/>
    </location>
</feature>
<feature type="transmembrane region" description="Helical" evidence="8">
    <location>
        <begin position="454"/>
        <end position="475"/>
    </location>
</feature>
<comment type="subcellular location">
    <subcellularLocation>
        <location evidence="1">Membrane</location>
        <topology evidence="1">Multi-pass membrane protein</topology>
    </subcellularLocation>
</comment>
<feature type="transmembrane region" description="Helical" evidence="8">
    <location>
        <begin position="140"/>
        <end position="159"/>
    </location>
</feature>
<feature type="transmembrane region" description="Helical" evidence="8">
    <location>
        <begin position="32"/>
        <end position="52"/>
    </location>
</feature>
<organism evidence="9 10">
    <name type="scientific">Owenia fusiformis</name>
    <name type="common">Polychaete worm</name>
    <dbReference type="NCBI Taxonomy" id="6347"/>
    <lineage>
        <taxon>Eukaryota</taxon>
        <taxon>Metazoa</taxon>
        <taxon>Spiralia</taxon>
        <taxon>Lophotrochozoa</taxon>
        <taxon>Annelida</taxon>
        <taxon>Polychaeta</taxon>
        <taxon>Sedentaria</taxon>
        <taxon>Canalipalpata</taxon>
        <taxon>Sabellida</taxon>
        <taxon>Oweniida</taxon>
        <taxon>Oweniidae</taxon>
        <taxon>Owenia</taxon>
    </lineage>
</organism>
<feature type="transmembrane region" description="Helical" evidence="8">
    <location>
        <begin position="553"/>
        <end position="572"/>
    </location>
</feature>
<feature type="compositionally biased region" description="Basic and acidic residues" evidence="7">
    <location>
        <begin position="612"/>
        <end position="622"/>
    </location>
</feature>
<protein>
    <recommendedName>
        <fullName evidence="11">LMBR1 domain-containing protein 2</fullName>
    </recommendedName>
</protein>
<dbReference type="InterPro" id="IPR051584">
    <property type="entry name" value="GPCR-associated_LMBR1"/>
</dbReference>
<feature type="region of interest" description="Disordered" evidence="7">
    <location>
        <begin position="611"/>
        <end position="725"/>
    </location>
</feature>
<dbReference type="PANTHER" id="PTHR21355">
    <property type="entry name" value="G-PROTEIN COUPLED RECEPTOR-ASSOCIATED PROTEIN LMBRD2"/>
    <property type="match status" value="1"/>
</dbReference>
<dbReference type="AlphaFoldDB" id="A0A8S4N2P4"/>
<dbReference type="EMBL" id="CAIIXF020000001">
    <property type="protein sequence ID" value="CAH1775347.1"/>
    <property type="molecule type" value="Genomic_DNA"/>
</dbReference>
<proteinExistence type="inferred from homology"/>
<evidence type="ECO:0000256" key="6">
    <source>
        <dbReference type="SAM" id="Coils"/>
    </source>
</evidence>
<comment type="similarity">
    <text evidence="2">Belongs to the LIMR family.</text>
</comment>
<evidence type="ECO:0000256" key="8">
    <source>
        <dbReference type="SAM" id="Phobius"/>
    </source>
</evidence>
<evidence type="ECO:0000256" key="4">
    <source>
        <dbReference type="ARBA" id="ARBA00022989"/>
    </source>
</evidence>
<dbReference type="PANTHER" id="PTHR21355:SF0">
    <property type="entry name" value="G-PROTEIN COUPLED RECEPTOR-ASSOCIATED PROTEIN LMBRD2"/>
    <property type="match status" value="1"/>
</dbReference>
<dbReference type="InterPro" id="IPR006876">
    <property type="entry name" value="LMBR1-like_membr_prot"/>
</dbReference>
<evidence type="ECO:0000313" key="10">
    <source>
        <dbReference type="Proteomes" id="UP000749559"/>
    </source>
</evidence>
<dbReference type="Proteomes" id="UP000749559">
    <property type="component" value="Unassembled WGS sequence"/>
</dbReference>
<evidence type="ECO:0008006" key="11">
    <source>
        <dbReference type="Google" id="ProtNLM"/>
    </source>
</evidence>
<dbReference type="GO" id="GO:0016020">
    <property type="term" value="C:membrane"/>
    <property type="evidence" value="ECO:0007669"/>
    <property type="project" value="UniProtKB-SubCell"/>
</dbReference>
<keyword evidence="10" id="KW-1185">Reference proteome</keyword>
<evidence type="ECO:0000256" key="2">
    <source>
        <dbReference type="ARBA" id="ARBA00010487"/>
    </source>
</evidence>
<dbReference type="OrthoDB" id="203099at2759"/>
<comment type="caution">
    <text evidence="9">The sequence shown here is derived from an EMBL/GenBank/DDBJ whole genome shotgun (WGS) entry which is preliminary data.</text>
</comment>
<evidence type="ECO:0000256" key="5">
    <source>
        <dbReference type="ARBA" id="ARBA00023136"/>
    </source>
</evidence>
<feature type="transmembrane region" description="Helical" evidence="8">
    <location>
        <begin position="6"/>
        <end position="25"/>
    </location>
</feature>
<evidence type="ECO:0000256" key="7">
    <source>
        <dbReference type="SAM" id="MobiDB-lite"/>
    </source>
</evidence>
<feature type="compositionally biased region" description="Basic and acidic residues" evidence="7">
    <location>
        <begin position="633"/>
        <end position="668"/>
    </location>
</feature>
<keyword evidence="6" id="KW-0175">Coiled coil</keyword>
<feature type="coiled-coil region" evidence="6">
    <location>
        <begin position="250"/>
        <end position="284"/>
    </location>
</feature>
<evidence type="ECO:0000256" key="3">
    <source>
        <dbReference type="ARBA" id="ARBA00022692"/>
    </source>
</evidence>
<accession>A0A8S4N2P4</accession>
<feature type="transmembrane region" description="Helical" evidence="8">
    <location>
        <begin position="218"/>
        <end position="236"/>
    </location>
</feature>
<feature type="transmembrane region" description="Helical" evidence="8">
    <location>
        <begin position="407"/>
        <end position="424"/>
    </location>
</feature>
<keyword evidence="4 8" id="KW-1133">Transmembrane helix</keyword>
<sequence>MTVAPLTVEIAVVCVASAFLLHRYGNWRKQHFLVTLGTFIAWYFSFMIIFILPLDVSSTCYRQCLRDRNVFPRSSTPTPISNITITPATNGTTHNGTTPSTVSTTNSSSALQGIGEEGPLDCEKPWSFVPFYVLQGLWRVVYWTSQILTWLILPMMQSYSTAGDFTVAGKIKTALIENAIYYGTYLVIFIVCLIYVAVKPDLHFSGEQIKVIGITASNTWGLFLVVLMLGYGLVEVPRTIWNNSKQGYMLKQIQFKLAKLSTEKSEAEENLEDCLEDVKKASETIRYNHPLRKCVDTILLKCPENLQNQVSRNRDDFQDFNNPTETPTEKSLVRLHKNVIKTSQTHRRTQTQWVTAMEKAVELEDIAANEISPDRKFRRSFGKYEGPCGCCYSQTLEWYWKCILKAWVLKAVAIVLCIFTAMVVWCEVTFFSKSPVLSLFAIFIQLAKRNYDYFYIELASCMIISYLCVCTYYTVFKVRVFNYYYLASHHQTDEYSLLFSGMLLCRLTPPLCLNFLGLIHLDTHVTKDIDTVETQYTKIMGHMDVISFISNGFNIYFPIAIVVLCFATYFSLGTRCLHFLGFQQFIGDDDMTQDLTDEGKELIKRERRKIQRSLDREARTKMWNETVGGEGGPRGKDSDSDNSRSRGTRERPSTYKPAKSPDENDRTGLLKQAEPVDYNTETVTDYTQDYGEDLSLNQQPSGYQNSRTSRYQPQNRPVKGIFDDV</sequence>
<feature type="region of interest" description="Disordered" evidence="7">
    <location>
        <begin position="81"/>
        <end position="104"/>
    </location>
</feature>
<name>A0A8S4N2P4_OWEFU</name>
<keyword evidence="5 8" id="KW-0472">Membrane</keyword>